<sequence>MRIFMAVLWPILLVASAAMTTISYRKKKSGKADKDYYSVRGWGSFVFMSLLGVMMSYLPLGISSVGGCLFIAAFVLMYFAYSKKDHKLKVQKATAWLCGTSAFKFRL</sequence>
<gene>
    <name evidence="2" type="ORF">ME791_13030</name>
</gene>
<feature type="transmembrane region" description="Helical" evidence="1">
    <location>
        <begin position="6"/>
        <end position="24"/>
    </location>
</feature>
<evidence type="ECO:0000313" key="3">
    <source>
        <dbReference type="Proteomes" id="UP001054884"/>
    </source>
</evidence>
<name>A0ABD0AGF3_9LACO</name>
<comment type="caution">
    <text evidence="2">The sequence shown here is derived from an EMBL/GenBank/DDBJ whole genome shotgun (WGS) entry which is preliminary data.</text>
</comment>
<feature type="transmembrane region" description="Helical" evidence="1">
    <location>
        <begin position="36"/>
        <end position="55"/>
    </location>
</feature>
<evidence type="ECO:0000313" key="2">
    <source>
        <dbReference type="EMBL" id="GHN34151.1"/>
    </source>
</evidence>
<dbReference type="EMBL" id="BNHY01000030">
    <property type="protein sequence ID" value="GHN34151.1"/>
    <property type="molecule type" value="Genomic_DNA"/>
</dbReference>
<dbReference type="AlphaFoldDB" id="A0ABD0AGF3"/>
<proteinExistence type="predicted"/>
<organism evidence="2 3">
    <name type="scientific">Lactobacillus delbrueckii</name>
    <dbReference type="NCBI Taxonomy" id="1584"/>
    <lineage>
        <taxon>Bacteria</taxon>
        <taxon>Bacillati</taxon>
        <taxon>Bacillota</taxon>
        <taxon>Bacilli</taxon>
        <taxon>Lactobacillales</taxon>
        <taxon>Lactobacillaceae</taxon>
        <taxon>Lactobacillus</taxon>
    </lineage>
</organism>
<keyword evidence="1" id="KW-1133">Transmembrane helix</keyword>
<reference evidence="2 3" key="1">
    <citation type="journal article" date="2022" name="J. Dairy Sci.">
        <title>Genetic diversity of Lactobacillus delbrueckii isolated from raw milk in Hokkaido, Japan.</title>
        <authorList>
            <person name="Tsuchihashi H."/>
            <person name="Ichikawa A."/>
            <person name="Takeda M."/>
            <person name="Koizumi A."/>
            <person name="Mizoguchi C."/>
            <person name="Ishida T."/>
            <person name="Kimura K."/>
        </authorList>
    </citation>
    <scope>NUCLEOTIDE SEQUENCE [LARGE SCALE GENOMIC DNA]</scope>
    <source>
        <strain evidence="2 3">ME-791</strain>
    </source>
</reference>
<accession>A0ABD0AGF3</accession>
<protein>
    <submittedName>
        <fullName evidence="2">Uncharacterized protein</fullName>
    </submittedName>
</protein>
<keyword evidence="1" id="KW-0472">Membrane</keyword>
<evidence type="ECO:0000256" key="1">
    <source>
        <dbReference type="SAM" id="Phobius"/>
    </source>
</evidence>
<dbReference type="Proteomes" id="UP001054884">
    <property type="component" value="Unassembled WGS sequence"/>
</dbReference>
<feature type="transmembrane region" description="Helical" evidence="1">
    <location>
        <begin position="61"/>
        <end position="81"/>
    </location>
</feature>
<keyword evidence="1" id="KW-0812">Transmembrane</keyword>